<sequence length="105" mass="11342">MAIDLLKQLASSSLPATFRTAEEIDKIKLLRAAGLVIALTSPPNASSPSGIPDTAQVLAITQKGREELGKFSLPENPSPDQSARAPWWMAKLHASISTHRARGWR</sequence>
<reference evidence="1 2" key="1">
    <citation type="submission" date="2024-03" db="EMBL/GenBank/DDBJ databases">
        <title>Novel species of the genus Variovorax.</title>
        <authorList>
            <person name="Liu Q."/>
            <person name="Xin Y.-H."/>
        </authorList>
    </citation>
    <scope>NUCLEOTIDE SEQUENCE [LARGE SCALE GENOMIC DNA]</scope>
    <source>
        <strain evidence="1 2">KACC 18899</strain>
    </source>
</reference>
<protein>
    <submittedName>
        <fullName evidence="1">Uncharacterized protein</fullName>
    </submittedName>
</protein>
<proteinExistence type="predicted"/>
<organism evidence="1 2">
    <name type="scientific">Variovorax ureilyticus</name>
    <dbReference type="NCBI Taxonomy" id="1836198"/>
    <lineage>
        <taxon>Bacteria</taxon>
        <taxon>Pseudomonadati</taxon>
        <taxon>Pseudomonadota</taxon>
        <taxon>Betaproteobacteria</taxon>
        <taxon>Burkholderiales</taxon>
        <taxon>Comamonadaceae</taxon>
        <taxon>Variovorax</taxon>
    </lineage>
</organism>
<name>A0ABU8VRK9_9BURK</name>
<gene>
    <name evidence="1" type="ORF">WKW77_34205</name>
</gene>
<dbReference type="RefSeq" id="WP_340361339.1">
    <property type="nucleotide sequence ID" value="NZ_JBBKZU010000032.1"/>
</dbReference>
<dbReference type="EMBL" id="JBBKZU010000032">
    <property type="protein sequence ID" value="MEJ8816146.1"/>
    <property type="molecule type" value="Genomic_DNA"/>
</dbReference>
<evidence type="ECO:0000313" key="1">
    <source>
        <dbReference type="EMBL" id="MEJ8816146.1"/>
    </source>
</evidence>
<evidence type="ECO:0000313" key="2">
    <source>
        <dbReference type="Proteomes" id="UP001365846"/>
    </source>
</evidence>
<comment type="caution">
    <text evidence="1">The sequence shown here is derived from an EMBL/GenBank/DDBJ whole genome shotgun (WGS) entry which is preliminary data.</text>
</comment>
<accession>A0ABU8VRK9</accession>
<dbReference type="Proteomes" id="UP001365846">
    <property type="component" value="Unassembled WGS sequence"/>
</dbReference>
<keyword evidence="2" id="KW-1185">Reference proteome</keyword>